<dbReference type="Pfam" id="PF12833">
    <property type="entry name" value="HTH_18"/>
    <property type="match status" value="1"/>
</dbReference>
<evidence type="ECO:0000256" key="2">
    <source>
        <dbReference type="ARBA" id="ARBA00023125"/>
    </source>
</evidence>
<dbReference type="Proteomes" id="UP000603141">
    <property type="component" value="Unassembled WGS sequence"/>
</dbReference>
<dbReference type="SUPFAM" id="SSF46689">
    <property type="entry name" value="Homeodomain-like"/>
    <property type="match status" value="2"/>
</dbReference>
<accession>A0A934SA18</accession>
<dbReference type="InterPro" id="IPR009057">
    <property type="entry name" value="Homeodomain-like_sf"/>
</dbReference>
<organism evidence="5 6">
    <name type="scientific">Luteolibacter pohnpeiensis</name>
    <dbReference type="NCBI Taxonomy" id="454153"/>
    <lineage>
        <taxon>Bacteria</taxon>
        <taxon>Pseudomonadati</taxon>
        <taxon>Verrucomicrobiota</taxon>
        <taxon>Verrucomicrobiia</taxon>
        <taxon>Verrucomicrobiales</taxon>
        <taxon>Verrucomicrobiaceae</taxon>
        <taxon>Luteolibacter</taxon>
    </lineage>
</organism>
<sequence length="301" mass="33776">MTEASEFTRRIYERLKSSERFLRYQDAFRASTGLPLRLVPADVDSWCLDDNIENRSSFCERINLCNDACKACREVNRKLMIEAEVNGPSTCRCFSGMSATAVAVKLGAETVGFLKTGQIFQQTPTEEMFEQTIGAIGRKSLTESEIEALKNSYFQTKALDPRRYAGMIELIVIFADQLSKDADEAALAEDSKAPEVVKKALKYIHSHLDQRLTLNDVAPVAGASGSHFCRIFKEATGLTFTDYVNHSRIQWAQRELLAPRARVSEIAFLVGYQSLSQFNRSFARITGLSPSEFRRQRSVAA</sequence>
<dbReference type="Pfam" id="PF10114">
    <property type="entry name" value="PocR"/>
    <property type="match status" value="1"/>
</dbReference>
<dbReference type="GO" id="GO:0003700">
    <property type="term" value="F:DNA-binding transcription factor activity"/>
    <property type="evidence" value="ECO:0007669"/>
    <property type="project" value="InterPro"/>
</dbReference>
<dbReference type="PANTHER" id="PTHR46796">
    <property type="entry name" value="HTH-TYPE TRANSCRIPTIONAL ACTIVATOR RHAS-RELATED"/>
    <property type="match status" value="1"/>
</dbReference>
<gene>
    <name evidence="5" type="ORF">JIN85_06725</name>
</gene>
<evidence type="ECO:0000313" key="6">
    <source>
        <dbReference type="Proteomes" id="UP000603141"/>
    </source>
</evidence>
<dbReference type="EMBL" id="JAENIJ010000008">
    <property type="protein sequence ID" value="MBK1882099.1"/>
    <property type="molecule type" value="Genomic_DNA"/>
</dbReference>
<keyword evidence="3" id="KW-0804">Transcription</keyword>
<dbReference type="GO" id="GO:0043565">
    <property type="term" value="F:sequence-specific DNA binding"/>
    <property type="evidence" value="ECO:0007669"/>
    <property type="project" value="InterPro"/>
</dbReference>
<keyword evidence="2" id="KW-0238">DNA-binding</keyword>
<feature type="domain" description="HTH araC/xylS-type" evidence="4">
    <location>
        <begin position="198"/>
        <end position="296"/>
    </location>
</feature>
<reference evidence="5" key="1">
    <citation type="submission" date="2021-01" db="EMBL/GenBank/DDBJ databases">
        <title>Modified the classification status of verrucomicrobia.</title>
        <authorList>
            <person name="Feng X."/>
        </authorList>
    </citation>
    <scope>NUCLEOTIDE SEQUENCE</scope>
    <source>
        <strain evidence="5">KCTC 22041</strain>
    </source>
</reference>
<dbReference type="PROSITE" id="PS00041">
    <property type="entry name" value="HTH_ARAC_FAMILY_1"/>
    <property type="match status" value="1"/>
</dbReference>
<comment type="caution">
    <text evidence="5">The sequence shown here is derived from an EMBL/GenBank/DDBJ whole genome shotgun (WGS) entry which is preliminary data.</text>
</comment>
<dbReference type="InterPro" id="IPR020449">
    <property type="entry name" value="Tscrpt_reg_AraC-type_HTH"/>
</dbReference>
<dbReference type="RefSeq" id="WP_200268904.1">
    <property type="nucleotide sequence ID" value="NZ_JAENIJ010000008.1"/>
</dbReference>
<dbReference type="PROSITE" id="PS01124">
    <property type="entry name" value="HTH_ARAC_FAMILY_2"/>
    <property type="match status" value="1"/>
</dbReference>
<protein>
    <submittedName>
        <fullName evidence="5">Helix-turn-helix domain-containing protein</fullName>
    </submittedName>
</protein>
<keyword evidence="6" id="KW-1185">Reference proteome</keyword>
<keyword evidence="1" id="KW-0805">Transcription regulation</keyword>
<name>A0A934SA18_9BACT</name>
<proteinExistence type="predicted"/>
<evidence type="ECO:0000256" key="3">
    <source>
        <dbReference type="ARBA" id="ARBA00023163"/>
    </source>
</evidence>
<evidence type="ECO:0000256" key="1">
    <source>
        <dbReference type="ARBA" id="ARBA00023015"/>
    </source>
</evidence>
<dbReference type="InterPro" id="IPR018771">
    <property type="entry name" value="PocR_dom"/>
</dbReference>
<dbReference type="PRINTS" id="PR00032">
    <property type="entry name" value="HTHARAC"/>
</dbReference>
<dbReference type="InterPro" id="IPR018060">
    <property type="entry name" value="HTH_AraC"/>
</dbReference>
<evidence type="ECO:0000259" key="4">
    <source>
        <dbReference type="PROSITE" id="PS01124"/>
    </source>
</evidence>
<dbReference type="PANTHER" id="PTHR46796:SF6">
    <property type="entry name" value="ARAC SUBFAMILY"/>
    <property type="match status" value="1"/>
</dbReference>
<evidence type="ECO:0000313" key="5">
    <source>
        <dbReference type="EMBL" id="MBK1882099.1"/>
    </source>
</evidence>
<dbReference type="InterPro" id="IPR018062">
    <property type="entry name" value="HTH_AraC-typ_CS"/>
</dbReference>
<dbReference type="Gene3D" id="1.10.10.60">
    <property type="entry name" value="Homeodomain-like"/>
    <property type="match status" value="2"/>
</dbReference>
<dbReference type="SMART" id="SM00342">
    <property type="entry name" value="HTH_ARAC"/>
    <property type="match status" value="1"/>
</dbReference>
<dbReference type="AlphaFoldDB" id="A0A934SA18"/>
<dbReference type="InterPro" id="IPR050204">
    <property type="entry name" value="AraC_XylS_family_regulators"/>
</dbReference>